<evidence type="ECO:0000256" key="7">
    <source>
        <dbReference type="ARBA" id="ARBA00022840"/>
    </source>
</evidence>
<dbReference type="HAMAP" id="MF_00365">
    <property type="entry name" value="RecF"/>
    <property type="match status" value="1"/>
</dbReference>
<feature type="domain" description="RecF/RecN/SMC N-terminal" evidence="11">
    <location>
        <begin position="3"/>
        <end position="344"/>
    </location>
</feature>
<evidence type="ECO:0000256" key="9">
    <source>
        <dbReference type="HAMAP-Rule" id="MF_00365"/>
    </source>
</evidence>
<feature type="binding site" evidence="9">
    <location>
        <begin position="30"/>
        <end position="37"/>
    </location>
    <ligand>
        <name>ATP</name>
        <dbReference type="ChEBI" id="CHEBI:30616"/>
    </ligand>
</feature>
<evidence type="ECO:0000256" key="8">
    <source>
        <dbReference type="ARBA" id="ARBA00023125"/>
    </source>
</evidence>
<dbReference type="PROSITE" id="PS00618">
    <property type="entry name" value="RECF_2"/>
    <property type="match status" value="1"/>
</dbReference>
<dbReference type="GO" id="GO:0006302">
    <property type="term" value="P:double-strand break repair"/>
    <property type="evidence" value="ECO:0007669"/>
    <property type="project" value="TreeGrafter"/>
</dbReference>
<keyword evidence="9 10" id="KW-0234">DNA repair</keyword>
<comment type="subcellular location">
    <subcellularLocation>
        <location evidence="1 9 10">Cytoplasm</location>
    </subcellularLocation>
</comment>
<evidence type="ECO:0000256" key="6">
    <source>
        <dbReference type="ARBA" id="ARBA00022741"/>
    </source>
</evidence>
<gene>
    <name evidence="9" type="primary">recF</name>
    <name evidence="12" type="ORF">SAMN05444278_101580</name>
</gene>
<dbReference type="SUPFAM" id="SSF52540">
    <property type="entry name" value="P-loop containing nucleoside triphosphate hydrolases"/>
    <property type="match status" value="1"/>
</dbReference>
<evidence type="ECO:0000256" key="5">
    <source>
        <dbReference type="ARBA" id="ARBA00022705"/>
    </source>
</evidence>
<accession>A0A1M4TBY2</accession>
<dbReference type="Pfam" id="PF02463">
    <property type="entry name" value="SMC_N"/>
    <property type="match status" value="1"/>
</dbReference>
<keyword evidence="5 9" id="KW-0235">DNA replication</keyword>
<dbReference type="GO" id="GO:0003697">
    <property type="term" value="F:single-stranded DNA binding"/>
    <property type="evidence" value="ECO:0007669"/>
    <property type="project" value="UniProtKB-UniRule"/>
</dbReference>
<dbReference type="Proteomes" id="UP000184462">
    <property type="component" value="Unassembled WGS sequence"/>
</dbReference>
<evidence type="ECO:0000256" key="4">
    <source>
        <dbReference type="ARBA" id="ARBA00022490"/>
    </source>
</evidence>
<keyword evidence="6 9" id="KW-0547">Nucleotide-binding</keyword>
<dbReference type="GO" id="GO:0005737">
    <property type="term" value="C:cytoplasm"/>
    <property type="evidence" value="ECO:0007669"/>
    <property type="project" value="UniProtKB-SubCell"/>
</dbReference>
<comment type="similarity">
    <text evidence="2 9 10">Belongs to the RecF family.</text>
</comment>
<dbReference type="GO" id="GO:0006260">
    <property type="term" value="P:DNA replication"/>
    <property type="evidence" value="ECO:0007669"/>
    <property type="project" value="UniProtKB-UniRule"/>
</dbReference>
<organism evidence="12 13">
    <name type="scientific">Psychroflexus salarius</name>
    <dbReference type="NCBI Taxonomy" id="1155689"/>
    <lineage>
        <taxon>Bacteria</taxon>
        <taxon>Pseudomonadati</taxon>
        <taxon>Bacteroidota</taxon>
        <taxon>Flavobacteriia</taxon>
        <taxon>Flavobacteriales</taxon>
        <taxon>Flavobacteriaceae</taxon>
        <taxon>Psychroflexus</taxon>
    </lineage>
</organism>
<name>A0A1M4TBY2_9FLAO</name>
<dbReference type="AlphaFoldDB" id="A0A1M4TBY2"/>
<evidence type="ECO:0000256" key="1">
    <source>
        <dbReference type="ARBA" id="ARBA00004496"/>
    </source>
</evidence>
<dbReference type="PANTHER" id="PTHR32182:SF0">
    <property type="entry name" value="DNA REPLICATION AND REPAIR PROTEIN RECF"/>
    <property type="match status" value="1"/>
</dbReference>
<evidence type="ECO:0000313" key="13">
    <source>
        <dbReference type="Proteomes" id="UP000184462"/>
    </source>
</evidence>
<evidence type="ECO:0000256" key="2">
    <source>
        <dbReference type="ARBA" id="ARBA00008016"/>
    </source>
</evidence>
<dbReference type="OrthoDB" id="9803889at2"/>
<dbReference type="RefSeq" id="WP_073191730.1">
    <property type="nucleotide sequence ID" value="NZ_FQTW01000001.1"/>
</dbReference>
<keyword evidence="8 9" id="KW-0238">DNA-binding</keyword>
<dbReference type="NCBIfam" id="TIGR00611">
    <property type="entry name" value="recf"/>
    <property type="match status" value="1"/>
</dbReference>
<keyword evidence="4 9" id="KW-0963">Cytoplasm</keyword>
<dbReference type="Gene3D" id="1.20.1050.90">
    <property type="entry name" value="RecF/RecN/SMC, N-terminal domain"/>
    <property type="match status" value="1"/>
</dbReference>
<dbReference type="GO" id="GO:0005524">
    <property type="term" value="F:ATP binding"/>
    <property type="evidence" value="ECO:0007669"/>
    <property type="project" value="UniProtKB-UniRule"/>
</dbReference>
<dbReference type="PROSITE" id="PS00617">
    <property type="entry name" value="RECF_1"/>
    <property type="match status" value="1"/>
</dbReference>
<dbReference type="GO" id="GO:0000731">
    <property type="term" value="P:DNA synthesis involved in DNA repair"/>
    <property type="evidence" value="ECO:0007669"/>
    <property type="project" value="TreeGrafter"/>
</dbReference>
<protein>
    <recommendedName>
        <fullName evidence="3 9">DNA replication and repair protein RecF</fullName>
    </recommendedName>
</protein>
<proteinExistence type="inferred from homology"/>
<dbReference type="Gene3D" id="3.40.50.300">
    <property type="entry name" value="P-loop containing nucleotide triphosphate hydrolases"/>
    <property type="match status" value="1"/>
</dbReference>
<dbReference type="PANTHER" id="PTHR32182">
    <property type="entry name" value="DNA REPLICATION AND REPAIR PROTEIN RECF"/>
    <property type="match status" value="1"/>
</dbReference>
<dbReference type="EMBL" id="FQTW01000001">
    <property type="protein sequence ID" value="SHE41757.1"/>
    <property type="molecule type" value="Genomic_DNA"/>
</dbReference>
<evidence type="ECO:0000256" key="10">
    <source>
        <dbReference type="RuleBase" id="RU000578"/>
    </source>
</evidence>
<dbReference type="InterPro" id="IPR001238">
    <property type="entry name" value="DNA-binding_RecF"/>
</dbReference>
<evidence type="ECO:0000256" key="3">
    <source>
        <dbReference type="ARBA" id="ARBA00020170"/>
    </source>
</evidence>
<reference evidence="12 13" key="1">
    <citation type="submission" date="2016-11" db="EMBL/GenBank/DDBJ databases">
        <authorList>
            <person name="Jaros S."/>
            <person name="Januszkiewicz K."/>
            <person name="Wedrychowicz H."/>
        </authorList>
    </citation>
    <scope>NUCLEOTIDE SEQUENCE [LARGE SCALE GENOMIC DNA]</scope>
    <source>
        <strain evidence="12 13">DSM 25661</strain>
    </source>
</reference>
<keyword evidence="9 10" id="KW-0227">DNA damage</keyword>
<keyword evidence="7 9" id="KW-0067">ATP-binding</keyword>
<dbReference type="InterPro" id="IPR018078">
    <property type="entry name" value="DNA-binding_RecF_CS"/>
</dbReference>
<dbReference type="InterPro" id="IPR003395">
    <property type="entry name" value="RecF/RecN/SMC_N"/>
</dbReference>
<evidence type="ECO:0000259" key="11">
    <source>
        <dbReference type="Pfam" id="PF02463"/>
    </source>
</evidence>
<keyword evidence="13" id="KW-1185">Reference proteome</keyword>
<dbReference type="InterPro" id="IPR027417">
    <property type="entry name" value="P-loop_NTPase"/>
</dbReference>
<dbReference type="STRING" id="1155689.SAMN05444278_101580"/>
<dbReference type="InterPro" id="IPR042174">
    <property type="entry name" value="RecF_2"/>
</dbReference>
<keyword evidence="9 10" id="KW-0742">SOS response</keyword>
<sequence length="363" mass="42129">MHIQLLSLLNYKNFTQLNLDLDQHINCLVGNNGIGKTNVLDAIYHLAFGKSYFNPVSSQNITHGEDFFVVDGTFSKADKTERIVVSFKKAQKKMIKRNAKVYDKLSDHIGLIPLVIISPTDRDLILEGSDVRRKFIDAVIAQSDKKYLECVINYNKVLGQRNALLKYFAANRSFNQDSLLVYNEQLSNYAEYIYKTRQSFVEQFLPILQQRYQDISSGNEQIDLVYKSQLHDHDLHDLFLKSQDKDRQRQYTTVGIHKDDLLFNINQHPIKKFGSQGQQKSYLIALKFAQYDFIKQKNGFKPIVLLDDIFDKLDETRVSQIVNMVTREDMGQLFISDTHPERTEAVVKASTQNYKMIHLKEMI</sequence>
<comment type="function">
    <text evidence="9 10">The RecF protein is involved in DNA metabolism; it is required for DNA replication and normal SOS inducibility. RecF binds preferentially to single-stranded, linear DNA. It also seems to bind ATP.</text>
</comment>
<evidence type="ECO:0000313" key="12">
    <source>
        <dbReference type="EMBL" id="SHE41757.1"/>
    </source>
</evidence>
<dbReference type="GO" id="GO:0009432">
    <property type="term" value="P:SOS response"/>
    <property type="evidence" value="ECO:0007669"/>
    <property type="project" value="UniProtKB-UniRule"/>
</dbReference>